<proteinExistence type="predicted"/>
<dbReference type="AlphaFoldDB" id="J3PHX4"/>
<gene>
    <name evidence="3" type="primary">20353563</name>
    <name evidence="2" type="ORF">GGTG_13105</name>
</gene>
<reference evidence="3" key="4">
    <citation type="journal article" date="2015" name="G3 (Bethesda)">
        <title>Genome sequences of three phytopathogenic species of the Magnaporthaceae family of fungi.</title>
        <authorList>
            <person name="Okagaki L.H."/>
            <person name="Nunes C.C."/>
            <person name="Sailsbery J."/>
            <person name="Clay B."/>
            <person name="Brown D."/>
            <person name="John T."/>
            <person name="Oh Y."/>
            <person name="Young N."/>
            <person name="Fitzgerald M."/>
            <person name="Haas B.J."/>
            <person name="Zeng Q."/>
            <person name="Young S."/>
            <person name="Adiconis X."/>
            <person name="Fan L."/>
            <person name="Levin J.Z."/>
            <person name="Mitchell T.K."/>
            <person name="Okubara P.A."/>
            <person name="Farman M.L."/>
            <person name="Kohn L.M."/>
            <person name="Birren B."/>
            <person name="Ma L.-J."/>
            <person name="Dean R.A."/>
        </authorList>
    </citation>
    <scope>NUCLEOTIDE SEQUENCE</scope>
    <source>
        <strain evidence="3">R3-111a-1</strain>
    </source>
</reference>
<sequence>MEEVTFYHQTPGSFNRNTIVRNCWVSILHALLMRFVWRAGFIESVVAFSFMRPVHSTHLLSLSVVAMFGIDPHDQAEVMGSPPDLDKAVAALFSYVGTLTALRLLSIVASLVLMAISFAWRHIVLFVVALVSMAVFEGAAELLGGFLFFLAASVGAAVGPAVVTLPARIVAWATFVCGWFGRSVARSGILQRALGETPYPELPAFEYSPIDPAKQVRLLEIERAIPFSIPRARLITYNIDNLPPFEAVSLCKSVRPSAACPIILNDKKGLVDGQVDALLHRLGRMLRKRVVWIQPICADDADRQERASEPVHTSIMYREAFRVLVWMGEGRPVVAAAGLILGLVQVLWKASMGDAVAYFGRLCVGDRILFEDDMLDGFLEFLDHPWFEDVENFDRVMRSRQVTFLMGNTPIMAQTMSFVGGILGAWDRGTLLAVLAQTGKAIRSPPAGLDPLITLSVICRQPLRDPEIANAPR</sequence>
<dbReference type="EMBL" id="GL385404">
    <property type="protein sequence ID" value="EJT69486.1"/>
    <property type="molecule type" value="Genomic_DNA"/>
</dbReference>
<reference evidence="4" key="1">
    <citation type="submission" date="2010-07" db="EMBL/GenBank/DDBJ databases">
        <title>The genome sequence of Gaeumannomyces graminis var. tritici strain R3-111a-1.</title>
        <authorList>
            <consortium name="The Broad Institute Genome Sequencing Platform"/>
            <person name="Ma L.-J."/>
            <person name="Dead R."/>
            <person name="Young S."/>
            <person name="Zeng Q."/>
            <person name="Koehrsen M."/>
            <person name="Alvarado L."/>
            <person name="Berlin A."/>
            <person name="Chapman S.B."/>
            <person name="Chen Z."/>
            <person name="Freedman E."/>
            <person name="Gellesch M."/>
            <person name="Goldberg J."/>
            <person name="Griggs A."/>
            <person name="Gujja S."/>
            <person name="Heilman E.R."/>
            <person name="Heiman D."/>
            <person name="Hepburn T."/>
            <person name="Howarth C."/>
            <person name="Jen D."/>
            <person name="Larson L."/>
            <person name="Mehta T."/>
            <person name="Neiman D."/>
            <person name="Pearson M."/>
            <person name="Roberts A."/>
            <person name="Saif S."/>
            <person name="Shea T."/>
            <person name="Shenoy N."/>
            <person name="Sisk P."/>
            <person name="Stolte C."/>
            <person name="Sykes S."/>
            <person name="Walk T."/>
            <person name="White J."/>
            <person name="Yandava C."/>
            <person name="Haas B."/>
            <person name="Nusbaum C."/>
            <person name="Birren B."/>
        </authorList>
    </citation>
    <scope>NUCLEOTIDE SEQUENCE [LARGE SCALE GENOMIC DNA]</scope>
    <source>
        <strain evidence="4">R3-111a-1</strain>
    </source>
</reference>
<dbReference type="VEuPathDB" id="FungiDB:GGTG_13105"/>
<feature type="transmembrane region" description="Helical" evidence="1">
    <location>
        <begin position="157"/>
        <end position="181"/>
    </location>
</feature>
<evidence type="ECO:0000313" key="3">
    <source>
        <dbReference type="EnsemblFungi" id="EJT69486"/>
    </source>
</evidence>
<feature type="transmembrane region" description="Helical" evidence="1">
    <location>
        <begin position="123"/>
        <end position="151"/>
    </location>
</feature>
<dbReference type="InterPro" id="IPR052895">
    <property type="entry name" value="HetReg/Transcr_Mod"/>
</dbReference>
<feature type="transmembrane region" description="Helical" evidence="1">
    <location>
        <begin position="90"/>
        <end position="116"/>
    </location>
</feature>
<dbReference type="RefSeq" id="XP_009229271.1">
    <property type="nucleotide sequence ID" value="XM_009231007.1"/>
</dbReference>
<evidence type="ECO:0000313" key="2">
    <source>
        <dbReference type="EMBL" id="EJT69486.1"/>
    </source>
</evidence>
<reference evidence="2" key="2">
    <citation type="submission" date="2010-07" db="EMBL/GenBank/DDBJ databases">
        <authorList>
            <consortium name="The Broad Institute Genome Sequencing Platform"/>
            <consortium name="Broad Institute Genome Sequencing Center for Infectious Disease"/>
            <person name="Ma L.-J."/>
            <person name="Dead R."/>
            <person name="Young S."/>
            <person name="Zeng Q."/>
            <person name="Koehrsen M."/>
            <person name="Alvarado L."/>
            <person name="Berlin A."/>
            <person name="Chapman S.B."/>
            <person name="Chen Z."/>
            <person name="Freedman E."/>
            <person name="Gellesch M."/>
            <person name="Goldberg J."/>
            <person name="Griggs A."/>
            <person name="Gujja S."/>
            <person name="Heilman E.R."/>
            <person name="Heiman D."/>
            <person name="Hepburn T."/>
            <person name="Howarth C."/>
            <person name="Jen D."/>
            <person name="Larson L."/>
            <person name="Mehta T."/>
            <person name="Neiman D."/>
            <person name="Pearson M."/>
            <person name="Roberts A."/>
            <person name="Saif S."/>
            <person name="Shea T."/>
            <person name="Shenoy N."/>
            <person name="Sisk P."/>
            <person name="Stolte C."/>
            <person name="Sykes S."/>
            <person name="Walk T."/>
            <person name="White J."/>
            <person name="Yandava C."/>
            <person name="Haas B."/>
            <person name="Nusbaum C."/>
            <person name="Birren B."/>
        </authorList>
    </citation>
    <scope>NUCLEOTIDE SEQUENCE</scope>
    <source>
        <strain evidence="2">R3-111a-1</strain>
    </source>
</reference>
<organism evidence="2">
    <name type="scientific">Gaeumannomyces tritici (strain R3-111a-1)</name>
    <name type="common">Wheat and barley take-all root rot fungus</name>
    <name type="synonym">Gaeumannomyces graminis var. tritici</name>
    <dbReference type="NCBI Taxonomy" id="644352"/>
    <lineage>
        <taxon>Eukaryota</taxon>
        <taxon>Fungi</taxon>
        <taxon>Dikarya</taxon>
        <taxon>Ascomycota</taxon>
        <taxon>Pezizomycotina</taxon>
        <taxon>Sordariomycetes</taxon>
        <taxon>Sordariomycetidae</taxon>
        <taxon>Magnaporthales</taxon>
        <taxon>Magnaporthaceae</taxon>
        <taxon>Gaeumannomyces</taxon>
    </lineage>
</organism>
<dbReference type="Proteomes" id="UP000006039">
    <property type="component" value="Unassembled WGS sequence"/>
</dbReference>
<protein>
    <submittedName>
        <fullName evidence="2 3">Uncharacterized protein</fullName>
    </submittedName>
</protein>
<evidence type="ECO:0000313" key="4">
    <source>
        <dbReference type="Proteomes" id="UP000006039"/>
    </source>
</evidence>
<dbReference type="PANTHER" id="PTHR24148">
    <property type="entry name" value="ANKYRIN REPEAT DOMAIN-CONTAINING PROTEIN 39 HOMOLOG-RELATED"/>
    <property type="match status" value="1"/>
</dbReference>
<keyword evidence="1" id="KW-0812">Transmembrane</keyword>
<keyword evidence="4" id="KW-1185">Reference proteome</keyword>
<reference evidence="3" key="5">
    <citation type="submission" date="2018-04" db="UniProtKB">
        <authorList>
            <consortium name="EnsemblFungi"/>
        </authorList>
    </citation>
    <scope>IDENTIFICATION</scope>
    <source>
        <strain evidence="3">R3-111a-1</strain>
    </source>
</reference>
<dbReference type="PANTHER" id="PTHR24148:SF64">
    <property type="entry name" value="HETEROKARYON INCOMPATIBILITY DOMAIN-CONTAINING PROTEIN"/>
    <property type="match status" value="1"/>
</dbReference>
<dbReference type="OrthoDB" id="5194429at2759"/>
<keyword evidence="1" id="KW-1133">Transmembrane helix</keyword>
<keyword evidence="1" id="KW-0472">Membrane</keyword>
<dbReference type="EnsemblFungi" id="EJT69486">
    <property type="protein sequence ID" value="EJT69486"/>
    <property type="gene ID" value="GGTG_13105"/>
</dbReference>
<name>J3PHX4_GAET3</name>
<evidence type="ECO:0000256" key="1">
    <source>
        <dbReference type="SAM" id="Phobius"/>
    </source>
</evidence>
<reference evidence="2" key="3">
    <citation type="submission" date="2010-09" db="EMBL/GenBank/DDBJ databases">
        <title>Annotation of Gaeumannomyces graminis var. tritici R3-111a-1.</title>
        <authorList>
            <consortium name="The Broad Institute Genome Sequencing Platform"/>
            <person name="Ma L.-J."/>
            <person name="Dead R."/>
            <person name="Young S.K."/>
            <person name="Zeng Q."/>
            <person name="Gargeya S."/>
            <person name="Fitzgerald M."/>
            <person name="Haas B."/>
            <person name="Abouelleil A."/>
            <person name="Alvarado L."/>
            <person name="Arachchi H.M."/>
            <person name="Berlin A."/>
            <person name="Brown A."/>
            <person name="Chapman S.B."/>
            <person name="Chen Z."/>
            <person name="Dunbar C."/>
            <person name="Freedman E."/>
            <person name="Gearin G."/>
            <person name="Gellesch M."/>
            <person name="Goldberg J."/>
            <person name="Griggs A."/>
            <person name="Gujja S."/>
            <person name="Heiman D."/>
            <person name="Howarth C."/>
            <person name="Larson L."/>
            <person name="Lui A."/>
            <person name="MacDonald P.J.P."/>
            <person name="Mehta T."/>
            <person name="Montmayeur A."/>
            <person name="Murphy C."/>
            <person name="Neiman D."/>
            <person name="Pearson M."/>
            <person name="Priest M."/>
            <person name="Roberts A."/>
            <person name="Saif S."/>
            <person name="Shea T."/>
            <person name="Shenoy N."/>
            <person name="Sisk P."/>
            <person name="Stolte C."/>
            <person name="Sykes S."/>
            <person name="Yandava C."/>
            <person name="Wortman J."/>
            <person name="Nusbaum C."/>
            <person name="Birren B."/>
        </authorList>
    </citation>
    <scope>NUCLEOTIDE SEQUENCE</scope>
    <source>
        <strain evidence="2">R3-111a-1</strain>
    </source>
</reference>
<dbReference type="GeneID" id="20353563"/>
<feature type="transmembrane region" description="Helical" evidence="1">
    <location>
        <begin position="19"/>
        <end position="37"/>
    </location>
</feature>
<dbReference type="HOGENOM" id="CLU_577526_0_0_1"/>
<accession>J3PHX4</accession>